<feature type="region of interest" description="Disordered" evidence="1">
    <location>
        <begin position="22"/>
        <end position="46"/>
    </location>
</feature>
<evidence type="ECO:0000313" key="2">
    <source>
        <dbReference type="EMBL" id="KAK1125051.1"/>
    </source>
</evidence>
<dbReference type="Proteomes" id="UP001177670">
    <property type="component" value="Unassembled WGS sequence"/>
</dbReference>
<gene>
    <name evidence="2" type="ORF">K0M31_006389</name>
</gene>
<dbReference type="AlphaFoldDB" id="A0AA40KLV6"/>
<proteinExistence type="predicted"/>
<protein>
    <submittedName>
        <fullName evidence="2">Uncharacterized protein</fullName>
    </submittedName>
</protein>
<accession>A0AA40KLV6</accession>
<comment type="caution">
    <text evidence="2">The sequence shown here is derived from an EMBL/GenBank/DDBJ whole genome shotgun (WGS) entry which is preliminary data.</text>
</comment>
<dbReference type="EMBL" id="JAHYIQ010000017">
    <property type="protein sequence ID" value="KAK1125051.1"/>
    <property type="molecule type" value="Genomic_DNA"/>
</dbReference>
<evidence type="ECO:0000256" key="1">
    <source>
        <dbReference type="SAM" id="MobiDB-lite"/>
    </source>
</evidence>
<reference evidence="2" key="1">
    <citation type="submission" date="2021-10" db="EMBL/GenBank/DDBJ databases">
        <title>Melipona bicolor Genome sequencing and assembly.</title>
        <authorList>
            <person name="Araujo N.S."/>
            <person name="Arias M.C."/>
        </authorList>
    </citation>
    <scope>NUCLEOTIDE SEQUENCE</scope>
    <source>
        <strain evidence="2">USP_2M_L1-L4_2017</strain>
        <tissue evidence="2">Whole body</tissue>
    </source>
</reference>
<evidence type="ECO:0000313" key="3">
    <source>
        <dbReference type="Proteomes" id="UP001177670"/>
    </source>
</evidence>
<sequence>DKNKTETLETPFDLDESISSFVNPAPVKSQDPTCHRTTSAAEERKETWRKQVVARLPGVPLEPRAKPRLLGSHRIPGFARGGMSAYHRDNDWQQDCLHYPTRTATILGNSCRPSPTL</sequence>
<feature type="non-terminal residue" evidence="2">
    <location>
        <position position="1"/>
    </location>
</feature>
<organism evidence="2 3">
    <name type="scientific">Melipona bicolor</name>
    <dbReference type="NCBI Taxonomy" id="60889"/>
    <lineage>
        <taxon>Eukaryota</taxon>
        <taxon>Metazoa</taxon>
        <taxon>Ecdysozoa</taxon>
        <taxon>Arthropoda</taxon>
        <taxon>Hexapoda</taxon>
        <taxon>Insecta</taxon>
        <taxon>Pterygota</taxon>
        <taxon>Neoptera</taxon>
        <taxon>Endopterygota</taxon>
        <taxon>Hymenoptera</taxon>
        <taxon>Apocrita</taxon>
        <taxon>Aculeata</taxon>
        <taxon>Apoidea</taxon>
        <taxon>Anthophila</taxon>
        <taxon>Apidae</taxon>
        <taxon>Melipona</taxon>
    </lineage>
</organism>
<name>A0AA40KLV6_9HYME</name>
<feature type="compositionally biased region" description="Polar residues" evidence="1">
    <location>
        <begin position="30"/>
        <end position="40"/>
    </location>
</feature>
<keyword evidence="3" id="KW-1185">Reference proteome</keyword>